<dbReference type="EMBL" id="KM819700">
    <property type="protein sequence ID" value="AJP16835.1"/>
    <property type="molecule type" value="Genomic_RNA"/>
</dbReference>
<dbReference type="PIRSF" id="PIRSF003958">
    <property type="entry name" value="NS-S_TospoV"/>
    <property type="match status" value="1"/>
</dbReference>
<dbReference type="InterPro" id="IPR004915">
    <property type="entry name" value="NS-S_bunyaviral"/>
</dbReference>
<organism evidence="3">
    <name type="scientific">Mulberry vein banding virus</name>
    <dbReference type="NCBI Taxonomy" id="1266451"/>
    <lineage>
        <taxon>Viruses</taxon>
        <taxon>Riboviria</taxon>
        <taxon>Orthornavirae</taxon>
        <taxon>Negarnaviricota</taxon>
        <taxon>Polyploviricotina</taxon>
        <taxon>Bunyaviricetes</taxon>
        <taxon>Elliovirales</taxon>
        <taxon>Peribunyaviridae</taxon>
    </lineage>
</organism>
<reference evidence="3" key="1">
    <citation type="journal article" date="2015" name="PLoS ONE">
        <title>Complete Genome Sequence of Mulberry Vein Banding Associated Virus, a New Tospovirus Infecting Mulberry.</title>
        <authorList>
            <person name="Meng J."/>
            <person name="Liu P."/>
            <person name="Zhu L."/>
            <person name="Zou C."/>
            <person name="Li J."/>
            <person name="Chen B."/>
        </authorList>
    </citation>
    <scope>NUCLEOTIDE SEQUENCE</scope>
    <source>
        <strain evidence="3">SL-3</strain>
    </source>
</reference>
<evidence type="ECO:0000259" key="2">
    <source>
        <dbReference type="Pfam" id="PF23017"/>
    </source>
</evidence>
<evidence type="ECO:0000259" key="1">
    <source>
        <dbReference type="Pfam" id="PF03231"/>
    </source>
</evidence>
<gene>
    <name evidence="3" type="primary">NSs</name>
</gene>
<dbReference type="Pfam" id="PF03231">
    <property type="entry name" value="Tospov_NS-S_N"/>
    <property type="match status" value="1"/>
</dbReference>
<dbReference type="Pfam" id="PF23017">
    <property type="entry name" value="WIV_2"/>
    <property type="match status" value="1"/>
</dbReference>
<dbReference type="InterPro" id="IPR053929">
    <property type="entry name" value="NS-S_WIV_bunyaviral"/>
</dbReference>
<proteinExistence type="predicted"/>
<feature type="domain" description="Nonstructural protein NS-S N-terminal bunyaviral" evidence="1">
    <location>
        <begin position="1"/>
        <end position="344"/>
    </location>
</feature>
<sequence length="439" mass="49135">MSSAKIAASEFIKIYGTRDNRAVNDCYAIFSGDGINFLNLFMHNNAGIKSAFSINDLGRNEDVKAHEAEIVDKCHDYNYFDKFGLDVKFCGHVMTIVVKKPGVKNVGCKFSMHSQIYNPNADVLAVTPGTVTEESFYEMSKIKPNGLGPAEWYLEECKRNNFYVASNGDVTIDYGFSVMGKTTSYWRENISREKILSVKQKSLSDSTVPSNRLLSTSTIRAIQLGSDLASENSTILSCRQNLGLDLKSQYRVSFPGIQEEGAFAKTFCVPCGSKLRMIYFHAKTVSDNSNERTTLVIKVVTKTVDSGLSIPARNHITCDMTIGARIGLVGFVNDDLNYNQMIAKELIAVHTSFALKLSEILKKPVIVFKMYDKELEYDSANLMERALSYQKDAEGNIYFLSKTLDILPKSPSTLIYLNSIVPNYWKESAEGQHYTVEFK</sequence>
<accession>A0A0C5GMV1</accession>
<name>A0A0C5GMV1_9VIRU</name>
<evidence type="ECO:0000313" key="3">
    <source>
        <dbReference type="EMBL" id="AJP16835.1"/>
    </source>
</evidence>
<protein>
    <submittedName>
        <fullName evidence="3">NSs</fullName>
    </submittedName>
</protein>
<feature type="domain" description="Nonstructural protein NS-S WIV" evidence="2">
    <location>
        <begin position="345"/>
        <end position="429"/>
    </location>
</feature>
<dbReference type="InterPro" id="IPR053928">
    <property type="entry name" value="NS-S_N_bunyaviral"/>
</dbReference>